<sequence>MDRAYMGEPGNRGDHVWGDLAAGPAYIEGEARQQGRRDQTGPDAAERSSGSEKAGDKKKRSWRKKGLLDEGFCNVLISS</sequence>
<protein>
    <submittedName>
        <fullName evidence="2">Uncharacterized protein</fullName>
    </submittedName>
</protein>
<feature type="region of interest" description="Disordered" evidence="1">
    <location>
        <begin position="24"/>
        <end position="62"/>
    </location>
</feature>
<organism evidence="2 3">
    <name type="scientific">Trichonephila clavata</name>
    <name type="common">Joro spider</name>
    <name type="synonym">Nephila clavata</name>
    <dbReference type="NCBI Taxonomy" id="2740835"/>
    <lineage>
        <taxon>Eukaryota</taxon>
        <taxon>Metazoa</taxon>
        <taxon>Ecdysozoa</taxon>
        <taxon>Arthropoda</taxon>
        <taxon>Chelicerata</taxon>
        <taxon>Arachnida</taxon>
        <taxon>Araneae</taxon>
        <taxon>Araneomorphae</taxon>
        <taxon>Entelegynae</taxon>
        <taxon>Araneoidea</taxon>
        <taxon>Nephilidae</taxon>
        <taxon>Trichonephila</taxon>
    </lineage>
</organism>
<evidence type="ECO:0000256" key="1">
    <source>
        <dbReference type="SAM" id="MobiDB-lite"/>
    </source>
</evidence>
<keyword evidence="3" id="KW-1185">Reference proteome</keyword>
<dbReference type="EMBL" id="BMAO01033269">
    <property type="protein sequence ID" value="GFQ88208.1"/>
    <property type="molecule type" value="Genomic_DNA"/>
</dbReference>
<evidence type="ECO:0000313" key="3">
    <source>
        <dbReference type="Proteomes" id="UP000887116"/>
    </source>
</evidence>
<name>A0A8X6FTF3_TRICU</name>
<dbReference type="Proteomes" id="UP000887116">
    <property type="component" value="Unassembled WGS sequence"/>
</dbReference>
<accession>A0A8X6FTF3</accession>
<proteinExistence type="predicted"/>
<comment type="caution">
    <text evidence="2">The sequence shown here is derived from an EMBL/GenBank/DDBJ whole genome shotgun (WGS) entry which is preliminary data.</text>
</comment>
<feature type="compositionally biased region" description="Basic and acidic residues" evidence="1">
    <location>
        <begin position="29"/>
        <end position="55"/>
    </location>
</feature>
<evidence type="ECO:0000313" key="2">
    <source>
        <dbReference type="EMBL" id="GFQ88208.1"/>
    </source>
</evidence>
<dbReference type="AlphaFoldDB" id="A0A8X6FTF3"/>
<reference evidence="2" key="1">
    <citation type="submission" date="2020-07" db="EMBL/GenBank/DDBJ databases">
        <title>Multicomponent nature underlies the extraordinary mechanical properties of spider dragline silk.</title>
        <authorList>
            <person name="Kono N."/>
            <person name="Nakamura H."/>
            <person name="Mori M."/>
            <person name="Yoshida Y."/>
            <person name="Ohtoshi R."/>
            <person name="Malay A.D."/>
            <person name="Moran D.A.P."/>
            <person name="Tomita M."/>
            <person name="Numata K."/>
            <person name="Arakawa K."/>
        </authorList>
    </citation>
    <scope>NUCLEOTIDE SEQUENCE</scope>
</reference>
<gene>
    <name evidence="2" type="ORF">TNCT_290961</name>
</gene>